<accession>A0A8I4A5B3</accession>
<name>A0A8I4A5B3_CALJA</name>
<dbReference type="AlphaFoldDB" id="A0A8I4A5B3"/>
<keyword evidence="2" id="KW-1185">Reference proteome</keyword>
<organism evidence="1 2">
    <name type="scientific">Callithrix jacchus</name>
    <name type="common">White-tufted-ear marmoset</name>
    <name type="synonym">Simia Jacchus</name>
    <dbReference type="NCBI Taxonomy" id="9483"/>
    <lineage>
        <taxon>Eukaryota</taxon>
        <taxon>Metazoa</taxon>
        <taxon>Chordata</taxon>
        <taxon>Craniata</taxon>
        <taxon>Vertebrata</taxon>
        <taxon>Euteleostomi</taxon>
        <taxon>Mammalia</taxon>
        <taxon>Eutheria</taxon>
        <taxon>Euarchontoglires</taxon>
        <taxon>Primates</taxon>
        <taxon>Haplorrhini</taxon>
        <taxon>Platyrrhini</taxon>
        <taxon>Cebidae</taxon>
        <taxon>Callitrichinae</taxon>
        <taxon>Callithrix</taxon>
        <taxon>Callithrix</taxon>
    </lineage>
</organism>
<reference evidence="1" key="3">
    <citation type="submission" date="2025-09" db="UniProtKB">
        <authorList>
            <consortium name="Ensembl"/>
        </authorList>
    </citation>
    <scope>IDENTIFICATION</scope>
</reference>
<reference evidence="1 2" key="1">
    <citation type="submission" date="2009-03" db="EMBL/GenBank/DDBJ databases">
        <authorList>
            <person name="Warren W."/>
            <person name="Ye L."/>
            <person name="Minx P."/>
            <person name="Worley K."/>
            <person name="Gibbs R."/>
            <person name="Wilson R.K."/>
        </authorList>
    </citation>
    <scope>NUCLEOTIDE SEQUENCE [LARGE SCALE GENOMIC DNA]</scope>
</reference>
<evidence type="ECO:0000313" key="2">
    <source>
        <dbReference type="Proteomes" id="UP000008225"/>
    </source>
</evidence>
<proteinExistence type="predicted"/>
<dbReference type="Proteomes" id="UP000008225">
    <property type="component" value="Chromosome 6"/>
</dbReference>
<evidence type="ECO:0000313" key="1">
    <source>
        <dbReference type="Ensembl" id="ENSCJAP00000090987.1"/>
    </source>
</evidence>
<dbReference type="Ensembl" id="ENSCJAT00000141495.1">
    <property type="protein sequence ID" value="ENSCJAP00000090987.1"/>
    <property type="gene ID" value="ENSCJAG00000072603.1"/>
</dbReference>
<protein>
    <submittedName>
        <fullName evidence="1">Uncharacterized protein</fullName>
    </submittedName>
</protein>
<dbReference type="PANTHER" id="PTHR46254:SF7">
    <property type="entry name" value="PI4-KINASE N-TERMINAL DOMAIN-CONTAINING PROTEIN"/>
    <property type="match status" value="1"/>
</dbReference>
<reference evidence="1" key="2">
    <citation type="submission" date="2025-08" db="UniProtKB">
        <authorList>
            <consortium name="Ensembl"/>
        </authorList>
    </citation>
    <scope>IDENTIFICATION</scope>
</reference>
<dbReference type="GeneTree" id="ENSGT00940000167556"/>
<dbReference type="PANTHER" id="PTHR46254">
    <property type="entry name" value="PROTEIN GVQW1-RELATED"/>
    <property type="match status" value="1"/>
</dbReference>
<sequence>VECPFFFFFETESGSVTQARVQWHDIGSLQPLPPGCNQFSCLGLLSSWITGAHHHAGPFFFFFVFLVEMGGFTMLARLPSGDPPASASQVLGLQA</sequence>